<dbReference type="Pfam" id="PF23840">
    <property type="entry name" value="Phage_tail_terminator"/>
    <property type="match status" value="1"/>
</dbReference>
<protein>
    <recommendedName>
        <fullName evidence="3">DUF3168 domain-containing protein</fullName>
    </recommendedName>
</protein>
<dbReference type="AlphaFoldDB" id="A0A1H3KTB5"/>
<dbReference type="RefSeq" id="WP_089883857.1">
    <property type="nucleotide sequence ID" value="NZ_FNPF01000010.1"/>
</dbReference>
<dbReference type="EMBL" id="FNPF01000010">
    <property type="protein sequence ID" value="SDY55412.1"/>
    <property type="molecule type" value="Genomic_DNA"/>
</dbReference>
<proteinExistence type="predicted"/>
<keyword evidence="2" id="KW-1185">Reference proteome</keyword>
<evidence type="ECO:0000313" key="2">
    <source>
        <dbReference type="Proteomes" id="UP000199286"/>
    </source>
</evidence>
<evidence type="ECO:0008006" key="3">
    <source>
        <dbReference type="Google" id="ProtNLM"/>
    </source>
</evidence>
<dbReference type="Proteomes" id="UP000199286">
    <property type="component" value="Unassembled WGS sequence"/>
</dbReference>
<reference evidence="1 2" key="1">
    <citation type="submission" date="2016-10" db="EMBL/GenBank/DDBJ databases">
        <authorList>
            <person name="de Groot N.N."/>
        </authorList>
    </citation>
    <scope>NUCLEOTIDE SEQUENCE [LARGE SCALE GENOMIC DNA]</scope>
    <source>
        <strain evidence="1 2">DSM 26880</strain>
    </source>
</reference>
<accession>A0A1H3KTB5</accession>
<dbReference type="InterPro" id="IPR056912">
    <property type="entry name" value="Phage_JBD30_tail_term-like"/>
</dbReference>
<name>A0A1H3KTB5_9RHOB</name>
<dbReference type="OrthoDB" id="7742971at2"/>
<dbReference type="STRING" id="321339.SAMN05444340_11098"/>
<organism evidence="1 2">
    <name type="scientific">Citreimonas salinaria</name>
    <dbReference type="NCBI Taxonomy" id="321339"/>
    <lineage>
        <taxon>Bacteria</taxon>
        <taxon>Pseudomonadati</taxon>
        <taxon>Pseudomonadota</taxon>
        <taxon>Alphaproteobacteria</taxon>
        <taxon>Rhodobacterales</taxon>
        <taxon>Roseobacteraceae</taxon>
        <taxon>Citreimonas</taxon>
    </lineage>
</organism>
<sequence length="148" mass="16013">MLVAPLKTRLEGRVQELQGRLFTASDFMAVMESNVVPAGGVNGYLIPAGVTGVPTRGTGAISGFFTQEVRHGVSLVVLLRNVDRHGKRALDELDTFSADITAAVCGWAPDGVVGVFELQRAGVIETRHRGVLAYQFQFFITDQLRITP</sequence>
<evidence type="ECO:0000313" key="1">
    <source>
        <dbReference type="EMBL" id="SDY55412.1"/>
    </source>
</evidence>
<gene>
    <name evidence="1" type="ORF">SAMN05444340_11098</name>
</gene>